<dbReference type="AlphaFoldDB" id="A0A0V0XHK3"/>
<reference evidence="1 2" key="1">
    <citation type="submission" date="2015-01" db="EMBL/GenBank/DDBJ databases">
        <title>Evolution of Trichinella species and genotypes.</title>
        <authorList>
            <person name="Korhonen P.K."/>
            <person name="Edoardo P."/>
            <person name="Giuseppe L.R."/>
            <person name="Gasser R.B."/>
        </authorList>
    </citation>
    <scope>NUCLEOTIDE SEQUENCE [LARGE SCALE GENOMIC DNA]</scope>
    <source>
        <strain evidence="1">ISS141</strain>
    </source>
</reference>
<dbReference type="Proteomes" id="UP000054815">
    <property type="component" value="Unassembled WGS sequence"/>
</dbReference>
<proteinExistence type="predicted"/>
<name>A0A0V0XHK3_TRIPS</name>
<dbReference type="EMBL" id="JYDU01000287">
    <property type="protein sequence ID" value="KRX87432.1"/>
    <property type="molecule type" value="Genomic_DNA"/>
</dbReference>
<protein>
    <submittedName>
        <fullName evidence="1">Uncharacterized protein</fullName>
    </submittedName>
</protein>
<sequence>MVKSCLQPTGQRAAVSKLFTKQNVQQLTAEYENYETESPSDGLQAGFFKTCVQALKLISMVQRNFYHCDMCWWFALTMSHLWSAINSPFKVSKIILQDNSRPMASLLILAVLLPAVVFCDFDKNRQYFIRLCQSDSNVRATYEELHALEDFSAVSDETMDALVKHGTALYLCKDRKQMEKLNHMPRVSGGGQKNFRSMSFVSPSTRAEMVRQCVNEPLLRVLFEAMRASDKPNIPYDERLRAIFTWTSALDICMQQKEEEIEV</sequence>
<organism evidence="1 2">
    <name type="scientific">Trichinella pseudospiralis</name>
    <name type="common">Parasitic roundworm</name>
    <dbReference type="NCBI Taxonomy" id="6337"/>
    <lineage>
        <taxon>Eukaryota</taxon>
        <taxon>Metazoa</taxon>
        <taxon>Ecdysozoa</taxon>
        <taxon>Nematoda</taxon>
        <taxon>Enoplea</taxon>
        <taxon>Dorylaimia</taxon>
        <taxon>Trichinellida</taxon>
        <taxon>Trichinellidae</taxon>
        <taxon>Trichinella</taxon>
    </lineage>
</organism>
<accession>A0A0V0XHK3</accession>
<evidence type="ECO:0000313" key="2">
    <source>
        <dbReference type="Proteomes" id="UP000054815"/>
    </source>
</evidence>
<comment type="caution">
    <text evidence="1">The sequence shown here is derived from an EMBL/GenBank/DDBJ whole genome shotgun (WGS) entry which is preliminary data.</text>
</comment>
<gene>
    <name evidence="1" type="ORF">T4E_5055</name>
</gene>
<evidence type="ECO:0000313" key="1">
    <source>
        <dbReference type="EMBL" id="KRX87432.1"/>
    </source>
</evidence>